<dbReference type="InterPro" id="IPR012373">
    <property type="entry name" value="Ferrdict_sens_TM"/>
</dbReference>
<dbReference type="Proteomes" id="UP000238642">
    <property type="component" value="Unassembled WGS sequence"/>
</dbReference>
<dbReference type="InterPro" id="IPR006860">
    <property type="entry name" value="FecR"/>
</dbReference>
<dbReference type="AlphaFoldDB" id="A0A2S9JVR5"/>
<proteinExistence type="predicted"/>
<sequence>MDDISDVIILIRKKMAGTISDQELLFLEKWVTESPLHAELLKRAEDEEIVLEDIRDWLALRNGERNGVWDERLKSKTLYKIYADSKNSQIYRMSIFRKLLPYVAVLLTILTFIFIYYRSHVLTEHYVEIHDLAPGTNKALITLSDGSFIELSDDQDGVVLGEELTYEDGTSIIRLSDEEVVYSTIQTPRGGQYQITLADGTKVWLNAETKLTYPSHFTGGLRMVELEGEAYFEVKPFTTQGHRIPFLVKTAQQEIEVLGTQFNIKAYADEEGDTRTTLVKGAVLLRAAGNVLPLMPGEQGLNDGRALSKKKVDVSSYIAWKDNRFMFEELELREALKILSRWYDFDFQIDQTVKHTYLYASISRGKSLKEVLRIIESSGIKFRLERLGEKNKLTIFN</sequence>
<evidence type="ECO:0000259" key="2">
    <source>
        <dbReference type="Pfam" id="PF04773"/>
    </source>
</evidence>
<evidence type="ECO:0000313" key="4">
    <source>
        <dbReference type="EMBL" id="PRD57333.1"/>
    </source>
</evidence>
<dbReference type="Gene3D" id="3.55.50.30">
    <property type="match status" value="1"/>
</dbReference>
<keyword evidence="1" id="KW-1133">Transmembrane helix</keyword>
<feature type="domain" description="FecR protein" evidence="2">
    <location>
        <begin position="184"/>
        <end position="283"/>
    </location>
</feature>
<dbReference type="GO" id="GO:0016989">
    <property type="term" value="F:sigma factor antagonist activity"/>
    <property type="evidence" value="ECO:0007669"/>
    <property type="project" value="TreeGrafter"/>
</dbReference>
<comment type="caution">
    <text evidence="4">The sequence shown here is derived from an EMBL/GenBank/DDBJ whole genome shotgun (WGS) entry which is preliminary data.</text>
</comment>
<keyword evidence="5" id="KW-1185">Reference proteome</keyword>
<evidence type="ECO:0008006" key="6">
    <source>
        <dbReference type="Google" id="ProtNLM"/>
    </source>
</evidence>
<feature type="domain" description="Protein FecR C-terminal" evidence="3">
    <location>
        <begin position="324"/>
        <end position="385"/>
    </location>
</feature>
<organism evidence="4 5">
    <name type="scientific">Sphingobacterium gobiense</name>
    <dbReference type="NCBI Taxonomy" id="1382456"/>
    <lineage>
        <taxon>Bacteria</taxon>
        <taxon>Pseudomonadati</taxon>
        <taxon>Bacteroidota</taxon>
        <taxon>Sphingobacteriia</taxon>
        <taxon>Sphingobacteriales</taxon>
        <taxon>Sphingobacteriaceae</taxon>
        <taxon>Sphingobacterium</taxon>
    </lineage>
</organism>
<reference evidence="4 5" key="1">
    <citation type="submission" date="2018-02" db="EMBL/GenBank/DDBJ databases">
        <title>The draft genome of Sphingobacterium gobiense H7.</title>
        <authorList>
            <person name="Li L."/>
            <person name="Liu L."/>
            <person name="Zhang X."/>
            <person name="Wang T."/>
            <person name="Liang L."/>
        </authorList>
    </citation>
    <scope>NUCLEOTIDE SEQUENCE [LARGE SCALE GENOMIC DNA]</scope>
    <source>
        <strain evidence="4 5">ACCC 05757</strain>
    </source>
</reference>
<name>A0A2S9JVR5_9SPHI</name>
<accession>A0A2S9JVR5</accession>
<dbReference type="OrthoDB" id="1099963at2"/>
<gene>
    <name evidence="4" type="ORF">C5749_09125</name>
</gene>
<dbReference type="Pfam" id="PF16344">
    <property type="entry name" value="FecR_C"/>
    <property type="match status" value="1"/>
</dbReference>
<evidence type="ECO:0000259" key="3">
    <source>
        <dbReference type="Pfam" id="PF16344"/>
    </source>
</evidence>
<keyword evidence="1" id="KW-0472">Membrane</keyword>
<evidence type="ECO:0000313" key="5">
    <source>
        <dbReference type="Proteomes" id="UP000238642"/>
    </source>
</evidence>
<keyword evidence="1" id="KW-0812">Transmembrane</keyword>
<dbReference type="Pfam" id="PF04773">
    <property type="entry name" value="FecR"/>
    <property type="match status" value="1"/>
</dbReference>
<dbReference type="InterPro" id="IPR032508">
    <property type="entry name" value="FecR_C"/>
</dbReference>
<feature type="transmembrane region" description="Helical" evidence="1">
    <location>
        <begin position="99"/>
        <end position="117"/>
    </location>
</feature>
<dbReference type="PANTHER" id="PTHR30273:SF2">
    <property type="entry name" value="PROTEIN FECR"/>
    <property type="match status" value="1"/>
</dbReference>
<dbReference type="Gene3D" id="2.60.120.1440">
    <property type="match status" value="1"/>
</dbReference>
<dbReference type="PANTHER" id="PTHR30273">
    <property type="entry name" value="PERIPLASMIC SIGNAL SENSOR AND SIGMA FACTOR ACTIVATOR FECR-RELATED"/>
    <property type="match status" value="1"/>
</dbReference>
<evidence type="ECO:0000256" key="1">
    <source>
        <dbReference type="SAM" id="Phobius"/>
    </source>
</evidence>
<protein>
    <recommendedName>
        <fullName evidence="6">Anti-sigma factor</fullName>
    </recommendedName>
</protein>
<dbReference type="EMBL" id="PVBS01000001">
    <property type="protein sequence ID" value="PRD57333.1"/>
    <property type="molecule type" value="Genomic_DNA"/>
</dbReference>